<feature type="region of interest" description="Disordered" evidence="1">
    <location>
        <begin position="352"/>
        <end position="381"/>
    </location>
</feature>
<dbReference type="InterPro" id="IPR052050">
    <property type="entry name" value="SecEffector_AnkRepeat"/>
</dbReference>
<evidence type="ECO:0000313" key="2">
    <source>
        <dbReference type="EMBL" id="WZN65639.1"/>
    </source>
</evidence>
<dbReference type="Gene3D" id="1.25.40.20">
    <property type="entry name" value="Ankyrin repeat-containing domain"/>
    <property type="match status" value="1"/>
</dbReference>
<dbReference type="InterPro" id="IPR036770">
    <property type="entry name" value="Ankyrin_rpt-contain_sf"/>
</dbReference>
<proteinExistence type="predicted"/>
<sequence length="381" mass="43928">MARAAVEPSAKRAKVDEAKEEEDPLVRRKEEVVRLLERARKGKDNARAKEELLTLCARLEAKNEKLFRRLPPELWQKILDENVQQNDRIALAMTCKFFRDTTKGRSRKLETNLGNRVLALQMGGRMPSHSLGWFRWVCDKFELLPGYQLPLMRVMGAMYEGQLLNYAAFQGSVEILRWLIEENGWELDRETGEWAGLGGSVEVLEYLTGLGYEFKENACAGAAFGGRLEALKFLRGLDPPCPWDVWTCARAAQGGHLDILKWLRSQDPPCPWDEITLGAAAEEGHLDVLKFLRSQDPPCPWSTFTCSYMARGGHLEVLKWLRAQNPPCPWSRRNCRREASRYKQQHVLEWIDQQEDERDMETDSDGEYSDRSYESYGDDYF</sequence>
<dbReference type="PANTHER" id="PTHR46586">
    <property type="entry name" value="ANKYRIN REPEAT-CONTAINING PROTEIN"/>
    <property type="match status" value="1"/>
</dbReference>
<evidence type="ECO:0000256" key="1">
    <source>
        <dbReference type="SAM" id="MobiDB-lite"/>
    </source>
</evidence>
<gene>
    <name evidence="2" type="ORF">HKI87_12g71990</name>
</gene>
<accession>A0AAX4PH76</accession>
<evidence type="ECO:0000313" key="3">
    <source>
        <dbReference type="Proteomes" id="UP001472866"/>
    </source>
</evidence>
<dbReference type="AlphaFoldDB" id="A0AAX4PH76"/>
<dbReference type="PANTHER" id="PTHR46586:SF3">
    <property type="entry name" value="ANKYRIN REPEAT-CONTAINING PROTEIN"/>
    <property type="match status" value="1"/>
</dbReference>
<name>A0AAX4PH76_9CHLO</name>
<dbReference type="EMBL" id="CP151512">
    <property type="protein sequence ID" value="WZN65639.1"/>
    <property type="molecule type" value="Genomic_DNA"/>
</dbReference>
<reference evidence="2 3" key="1">
    <citation type="submission" date="2024-03" db="EMBL/GenBank/DDBJ databases">
        <title>Complete genome sequence of the green alga Chloropicon roscoffensis RCC1871.</title>
        <authorList>
            <person name="Lemieux C."/>
            <person name="Pombert J.-F."/>
            <person name="Otis C."/>
            <person name="Turmel M."/>
        </authorList>
    </citation>
    <scope>NUCLEOTIDE SEQUENCE [LARGE SCALE GENOMIC DNA]</scope>
    <source>
        <strain evidence="2 3">RCC1871</strain>
    </source>
</reference>
<organism evidence="2 3">
    <name type="scientific">Chloropicon roscoffensis</name>
    <dbReference type="NCBI Taxonomy" id="1461544"/>
    <lineage>
        <taxon>Eukaryota</taxon>
        <taxon>Viridiplantae</taxon>
        <taxon>Chlorophyta</taxon>
        <taxon>Chloropicophyceae</taxon>
        <taxon>Chloropicales</taxon>
        <taxon>Chloropicaceae</taxon>
        <taxon>Chloropicon</taxon>
    </lineage>
</organism>
<feature type="region of interest" description="Disordered" evidence="1">
    <location>
        <begin position="1"/>
        <end position="24"/>
    </location>
</feature>
<dbReference type="Proteomes" id="UP001472866">
    <property type="component" value="Chromosome 12"/>
</dbReference>
<keyword evidence="3" id="KW-1185">Reference proteome</keyword>
<protein>
    <submittedName>
        <fullName evidence="2">Ankyrin repeat protein</fullName>
    </submittedName>
</protein>
<feature type="compositionally biased region" description="Acidic residues" evidence="1">
    <location>
        <begin position="352"/>
        <end position="367"/>
    </location>
</feature>
<dbReference type="CDD" id="cd09917">
    <property type="entry name" value="F-box_SF"/>
    <property type="match status" value="1"/>
</dbReference>
<dbReference type="SUPFAM" id="SSF48403">
    <property type="entry name" value="Ankyrin repeat"/>
    <property type="match status" value="1"/>
</dbReference>